<dbReference type="AlphaFoldDB" id="Q07GQ9"/>
<sequence>MLKRLFESFATKAIDWWFRVSAIERFLITTAVALLIAIFGGVPLIAELLRIAIGAVPEGYLNAQGKIDAVAGWILGIGFLMIVVGLGLAIARFAGDAKSRSKKRIVVIEGRGLRDDDGAPLEGTVGKQVEGQVVPVLLDLRRRMDGKVIEPERALDDIAAANRSVLQHRRDIDRNDLTVVYGGLTSVPYTFLTGVLLDDEGDIKTYDWDRTQEAWRDLEGDDDGLSLAIDGIDALSNSTDAVLAIAFSYPIDDNDLQSTFPHPVVRLTLDGMSSDVHWSQAKQNRLAQEFLEVVKRLSAAGVKRIHLVMAAPNSAVFNFGRRYDKRNLPEVAVYQFERGKKPAYPWAVLMPVAGIDRPEIFYQSGNGGGDAG</sequence>
<keyword evidence="1" id="KW-0812">Transmembrane</keyword>
<evidence type="ECO:0000259" key="2">
    <source>
        <dbReference type="Pfam" id="PF18145"/>
    </source>
</evidence>
<reference evidence="4 5" key="1">
    <citation type="journal article" date="2007" name="J. Bacteriol.">
        <title>The complete genome sequence of Roseobacter denitrificans reveals a mixotrophic rather than photosynthetic metabolism.</title>
        <authorList>
            <person name="Swingley W.D."/>
            <person name="Sadekar S."/>
            <person name="Mastrian S.D."/>
            <person name="Matthies H.J."/>
            <person name="Hao J."/>
            <person name="Ramos H."/>
            <person name="Acharya C.R."/>
            <person name="Conrad A.L."/>
            <person name="Taylor H.L."/>
            <person name="Dejesa L.C."/>
            <person name="Shah M.K."/>
            <person name="O'huallachain M.E."/>
            <person name="Lince M.T."/>
            <person name="Blankenship R.E."/>
            <person name="Beatty J.T."/>
            <person name="Touchman J.W."/>
        </authorList>
    </citation>
    <scope>NUCLEOTIDE SEQUENCE [LARGE SCALE GENOMIC DNA]</scope>
    <source>
        <strain evidence="5">ATCC 33942 / OCh 114</strain>
        <plasmid evidence="4 5">pTB1</plasmid>
    </source>
</reference>
<organism evidence="4 5">
    <name type="scientific">Roseobacter denitrificans (strain ATCC 33942 / OCh 114)</name>
    <name type="common">Erythrobacter sp. (strain OCh 114)</name>
    <name type="synonym">Roseobacter denitrificans</name>
    <dbReference type="NCBI Taxonomy" id="375451"/>
    <lineage>
        <taxon>Bacteria</taxon>
        <taxon>Pseudomonadati</taxon>
        <taxon>Pseudomonadota</taxon>
        <taxon>Alphaproteobacteria</taxon>
        <taxon>Rhodobacterales</taxon>
        <taxon>Roseobacteraceae</taxon>
        <taxon>Roseobacter</taxon>
    </lineage>
</organism>
<keyword evidence="5" id="KW-1185">Reference proteome</keyword>
<feature type="domain" description="SMODS-associated and fused to various effectors" evidence="2">
    <location>
        <begin position="168"/>
        <end position="348"/>
    </location>
</feature>
<dbReference type="HOGENOM" id="CLU_065102_0_0_5"/>
<dbReference type="RefSeq" id="WP_011655396.1">
    <property type="nucleotide sequence ID" value="NC_008386.1"/>
</dbReference>
<keyword evidence="4" id="KW-0614">Plasmid</keyword>
<dbReference type="Proteomes" id="UP000007029">
    <property type="component" value="Plasmid pTB1"/>
</dbReference>
<feature type="transmembrane region" description="Helical" evidence="1">
    <location>
        <begin position="73"/>
        <end position="94"/>
    </location>
</feature>
<dbReference type="EMBL" id="CP000464">
    <property type="protein sequence ID" value="ABI93340.1"/>
    <property type="molecule type" value="Genomic_DNA"/>
</dbReference>
<dbReference type="Pfam" id="PF18145">
    <property type="entry name" value="SAVED"/>
    <property type="match status" value="1"/>
</dbReference>
<dbReference type="NCBIfam" id="NF033611">
    <property type="entry name" value="SAVED"/>
    <property type="match status" value="1"/>
</dbReference>
<evidence type="ECO:0000313" key="4">
    <source>
        <dbReference type="EMBL" id="ABI93340.1"/>
    </source>
</evidence>
<protein>
    <submittedName>
        <fullName evidence="4">2-methylthioadenine synthetase</fullName>
    </submittedName>
</protein>
<name>Q07GQ9_ROSDO</name>
<dbReference type="InterPro" id="IPR041167">
    <property type="entry name" value="Saf_2TM"/>
</dbReference>
<keyword evidence="1" id="KW-0472">Membrane</keyword>
<dbReference type="KEGG" id="rde:RD1_A0039"/>
<geneLocation type="plasmid" evidence="4 5">
    <name>pTB1</name>
</geneLocation>
<feature type="domain" description="SAVED-fused 2TM effector" evidence="3">
    <location>
        <begin position="3"/>
        <end position="155"/>
    </location>
</feature>
<proteinExistence type="predicted"/>
<dbReference type="Pfam" id="PF18303">
    <property type="entry name" value="Saf_2TM"/>
    <property type="match status" value="1"/>
</dbReference>
<feature type="transmembrane region" description="Helical" evidence="1">
    <location>
        <begin position="26"/>
        <end position="53"/>
    </location>
</feature>
<evidence type="ECO:0000256" key="1">
    <source>
        <dbReference type="SAM" id="Phobius"/>
    </source>
</evidence>
<gene>
    <name evidence="4" type="ordered locus">RD1_A0039</name>
</gene>
<accession>Q07GQ9</accession>
<keyword evidence="1" id="KW-1133">Transmembrane helix</keyword>
<evidence type="ECO:0000259" key="3">
    <source>
        <dbReference type="Pfam" id="PF18303"/>
    </source>
</evidence>
<dbReference type="InterPro" id="IPR040836">
    <property type="entry name" value="SAVED"/>
</dbReference>
<evidence type="ECO:0000313" key="5">
    <source>
        <dbReference type="Proteomes" id="UP000007029"/>
    </source>
</evidence>